<dbReference type="SMART" id="SM01134">
    <property type="entry name" value="DeoRC"/>
    <property type="match status" value="1"/>
</dbReference>
<dbReference type="RefSeq" id="WP_109692592.1">
    <property type="nucleotide sequence ID" value="NZ_QGDD01000002.1"/>
</dbReference>
<dbReference type="PANTHER" id="PTHR30363">
    <property type="entry name" value="HTH-TYPE TRANSCRIPTIONAL REGULATOR SRLR-RELATED"/>
    <property type="match status" value="1"/>
</dbReference>
<dbReference type="InterPro" id="IPR037171">
    <property type="entry name" value="NagB/RpiA_transferase-like"/>
</dbReference>
<evidence type="ECO:0000313" key="8">
    <source>
        <dbReference type="EMBL" id="PWN03505.1"/>
    </source>
</evidence>
<name>A0A316TKB6_9ACTN</name>
<gene>
    <name evidence="8" type="ORF">DJ010_05160</name>
</gene>
<evidence type="ECO:0000256" key="4">
    <source>
        <dbReference type="ARBA" id="ARBA00023125"/>
    </source>
</evidence>
<keyword evidence="8" id="KW-0808">Transferase</keyword>
<dbReference type="GO" id="GO:0016740">
    <property type="term" value="F:transferase activity"/>
    <property type="evidence" value="ECO:0007669"/>
    <property type="project" value="UniProtKB-KW"/>
</dbReference>
<evidence type="ECO:0000256" key="1">
    <source>
        <dbReference type="ARBA" id="ARBA00021390"/>
    </source>
</evidence>
<keyword evidence="2" id="KW-0678">Repressor</keyword>
<keyword evidence="3" id="KW-0805">Transcription regulation</keyword>
<organism evidence="8 9">
    <name type="scientific">Nocardioides silvaticus</name>
    <dbReference type="NCBI Taxonomy" id="2201891"/>
    <lineage>
        <taxon>Bacteria</taxon>
        <taxon>Bacillati</taxon>
        <taxon>Actinomycetota</taxon>
        <taxon>Actinomycetes</taxon>
        <taxon>Propionibacteriales</taxon>
        <taxon>Nocardioidaceae</taxon>
        <taxon>Nocardioides</taxon>
    </lineage>
</organism>
<evidence type="ECO:0000256" key="2">
    <source>
        <dbReference type="ARBA" id="ARBA00022491"/>
    </source>
</evidence>
<dbReference type="InterPro" id="IPR036388">
    <property type="entry name" value="WH-like_DNA-bd_sf"/>
</dbReference>
<dbReference type="Proteomes" id="UP000245507">
    <property type="component" value="Unassembled WGS sequence"/>
</dbReference>
<dbReference type="SUPFAM" id="SSF46785">
    <property type="entry name" value="Winged helix' DNA-binding domain"/>
    <property type="match status" value="1"/>
</dbReference>
<keyword evidence="4" id="KW-0238">DNA-binding</keyword>
<dbReference type="GO" id="GO:0003677">
    <property type="term" value="F:DNA binding"/>
    <property type="evidence" value="ECO:0007669"/>
    <property type="project" value="UniProtKB-KW"/>
</dbReference>
<comment type="function">
    <text evidence="6">Repressor of the lactose catabolism operon. Galactose-6-phosphate is the inducer.</text>
</comment>
<dbReference type="Pfam" id="PF00455">
    <property type="entry name" value="DeoRC"/>
    <property type="match status" value="1"/>
</dbReference>
<dbReference type="AlphaFoldDB" id="A0A316TKB6"/>
<dbReference type="InterPro" id="IPR018356">
    <property type="entry name" value="Tscrpt_reg_HTH_DeoR_CS"/>
</dbReference>
<dbReference type="PROSITE" id="PS00894">
    <property type="entry name" value="HTH_DEOR_1"/>
    <property type="match status" value="1"/>
</dbReference>
<proteinExistence type="predicted"/>
<evidence type="ECO:0000256" key="3">
    <source>
        <dbReference type="ARBA" id="ARBA00023015"/>
    </source>
</evidence>
<feature type="domain" description="HTH deoR-type" evidence="7">
    <location>
        <begin position="3"/>
        <end position="58"/>
    </location>
</feature>
<protein>
    <recommendedName>
        <fullName evidence="1">Lactose phosphotransferase system repressor</fullName>
    </recommendedName>
</protein>
<sequence>MYAEERQQAIAQLVTETGRWSVNDLASRFKVTTETVRRDLSTLESIGLVRRVHGGAVAGDRLAVIDTAIGERDVAHAEQKDRIAQAALGQLPVAGGSVLLDAGTTTSRLAAALPSDLPLVVITHAVPVAARLAPRGNLDLHLLPGRVRPTTQAAVGADAVAALGEVRADVAFVGTNGLTLEYGLSTPDIEEAAVKRAMVRSARRVVVLADSSKLGVESPVRFATIDQLDVVVTDPGIDAGDRSALERSGIEVIVA</sequence>
<accession>A0A316TKB6</accession>
<reference evidence="8 9" key="1">
    <citation type="submission" date="2018-05" db="EMBL/GenBank/DDBJ databases">
        <title>Nocardioides silvaticus genome.</title>
        <authorList>
            <person name="Li C."/>
            <person name="Wang G."/>
        </authorList>
    </citation>
    <scope>NUCLEOTIDE SEQUENCE [LARGE SCALE GENOMIC DNA]</scope>
    <source>
        <strain evidence="8 9">CCTCC AB 2018079</strain>
    </source>
</reference>
<dbReference type="Pfam" id="PF08220">
    <property type="entry name" value="HTH_DeoR"/>
    <property type="match status" value="1"/>
</dbReference>
<dbReference type="InterPro" id="IPR014036">
    <property type="entry name" value="DeoR-like_C"/>
</dbReference>
<evidence type="ECO:0000256" key="6">
    <source>
        <dbReference type="ARBA" id="ARBA00024937"/>
    </source>
</evidence>
<dbReference type="InterPro" id="IPR050313">
    <property type="entry name" value="Carb_Metab_HTH_regulators"/>
</dbReference>
<comment type="caution">
    <text evidence="8">The sequence shown here is derived from an EMBL/GenBank/DDBJ whole genome shotgun (WGS) entry which is preliminary data.</text>
</comment>
<evidence type="ECO:0000256" key="5">
    <source>
        <dbReference type="ARBA" id="ARBA00023163"/>
    </source>
</evidence>
<dbReference type="Gene3D" id="1.10.10.10">
    <property type="entry name" value="Winged helix-like DNA-binding domain superfamily/Winged helix DNA-binding domain"/>
    <property type="match status" value="1"/>
</dbReference>
<evidence type="ECO:0000313" key="9">
    <source>
        <dbReference type="Proteomes" id="UP000245507"/>
    </source>
</evidence>
<dbReference type="PANTHER" id="PTHR30363:SF4">
    <property type="entry name" value="GLYCEROL-3-PHOSPHATE REGULON REPRESSOR"/>
    <property type="match status" value="1"/>
</dbReference>
<evidence type="ECO:0000259" key="7">
    <source>
        <dbReference type="PROSITE" id="PS51000"/>
    </source>
</evidence>
<keyword evidence="9" id="KW-1185">Reference proteome</keyword>
<dbReference type="PRINTS" id="PR00037">
    <property type="entry name" value="HTHLACR"/>
</dbReference>
<dbReference type="InterPro" id="IPR036390">
    <property type="entry name" value="WH_DNA-bd_sf"/>
</dbReference>
<dbReference type="Gene3D" id="3.40.50.1360">
    <property type="match status" value="1"/>
</dbReference>
<keyword evidence="5" id="KW-0804">Transcription</keyword>
<dbReference type="SUPFAM" id="SSF100950">
    <property type="entry name" value="NagB/RpiA/CoA transferase-like"/>
    <property type="match status" value="1"/>
</dbReference>
<dbReference type="PROSITE" id="PS51000">
    <property type="entry name" value="HTH_DEOR_2"/>
    <property type="match status" value="1"/>
</dbReference>
<dbReference type="OrthoDB" id="7688673at2"/>
<dbReference type="InterPro" id="IPR001034">
    <property type="entry name" value="DeoR_HTH"/>
</dbReference>
<dbReference type="SMART" id="SM00420">
    <property type="entry name" value="HTH_DEOR"/>
    <property type="match status" value="1"/>
</dbReference>
<dbReference type="GO" id="GO:0003700">
    <property type="term" value="F:DNA-binding transcription factor activity"/>
    <property type="evidence" value="ECO:0007669"/>
    <property type="project" value="InterPro"/>
</dbReference>
<dbReference type="EMBL" id="QGDD01000002">
    <property type="protein sequence ID" value="PWN03505.1"/>
    <property type="molecule type" value="Genomic_DNA"/>
</dbReference>